<evidence type="ECO:0000256" key="3">
    <source>
        <dbReference type="ARBA" id="ARBA00057252"/>
    </source>
</evidence>
<dbReference type="GO" id="GO:0030289">
    <property type="term" value="C:protein phosphatase 4 complex"/>
    <property type="evidence" value="ECO:0007669"/>
    <property type="project" value="TreeGrafter"/>
</dbReference>
<dbReference type="GO" id="GO:0072542">
    <property type="term" value="F:protein phosphatase activator activity"/>
    <property type="evidence" value="ECO:0007669"/>
    <property type="project" value="TreeGrafter"/>
</dbReference>
<dbReference type="SUPFAM" id="SSF48371">
    <property type="entry name" value="ARM repeat"/>
    <property type="match status" value="1"/>
</dbReference>
<dbReference type="Proteomes" id="UP000265000">
    <property type="component" value="Unplaced"/>
</dbReference>
<dbReference type="AlphaFoldDB" id="A0A3Q2UQU0"/>
<feature type="domain" description="PP4R3 EVH1-like" evidence="7">
    <location>
        <begin position="5"/>
        <end position="101"/>
    </location>
</feature>
<accession>A0A3Q2UQU0</accession>
<dbReference type="SUPFAM" id="SSF50729">
    <property type="entry name" value="PH domain-like"/>
    <property type="match status" value="1"/>
</dbReference>
<sequence length="764" mass="88689">MTDTRRRVKVYTLNEDRQWDDRGTGHVSSCYVERLKGTSLLVRAESDGSLLLESKINPNTAYQKQQDTLIVWSEAENYDLALSFQEKAGCDEIWEKICQVQGKDPSVDITQEVVDESEEERFDDMSSPGLELPPCELNRLEDLAELVASSLPSPLRREKLALAVENEGYIRKLLELFRVCEDLENSEGLHHLYEIIKGIFLLNRTALFEVMFSDECIMDVIGCLEFDPALPQPRRHREFLTKTARFKEVIPISDPELRQKIHQTYRVQYIQDMVLPTPSVFEENMLSTLHSFIFFNKVEIVGMLQDDEKFLTDLFAQLTDEATEDDKRQELVNFLKEFCAFSQTLQPQNRDAFFKTLSNMGILPALEVILGMDDVQVRGAATDIFSYLVEYNPSMVREFVMQESQQNDDDILLINLIIEHMICDTDPELGGAVQLMGLLRTLLDPENMLATANKTEKTEFLSFFYKHCMHVLSAPLLANTTEEKPSKDDFQTAQLLALILELLTFCVEHHTYHIKNYIINKDILRRVLVLTASQHAFLALCALRFMRRIVGLKDEFYNRYIMRNFLFEPVVKAFRNNGSRYNLLNSAIIEMFEYVRVEDIKSLTAHIVENYWKSLEDVDYVQTFKGLKLRYEQQRERQDNPKLDSMRSILRNHRFRRDARTLEDEEEMWFNTDEDDLEDGEAVVPPSDKMKSEEDLMEPISKFMERKKCKYPKTSLALKLENNCIGGLVGLVDYPDDDEEEEEDEDGESKEDTLPPTKKSKLSS</sequence>
<dbReference type="InterPro" id="IPR055236">
    <property type="entry name" value="EVH1_PP4R3"/>
</dbReference>
<reference evidence="8" key="1">
    <citation type="submission" date="2025-08" db="UniProtKB">
        <authorList>
            <consortium name="Ensembl"/>
        </authorList>
    </citation>
    <scope>IDENTIFICATION</scope>
</reference>
<reference evidence="8" key="2">
    <citation type="submission" date="2025-09" db="UniProtKB">
        <authorList>
            <consortium name="Ensembl"/>
        </authorList>
    </citation>
    <scope>IDENTIFICATION</scope>
</reference>
<evidence type="ECO:0000256" key="5">
    <source>
        <dbReference type="SAM" id="MobiDB-lite"/>
    </source>
</evidence>
<dbReference type="InterPro" id="IPR051137">
    <property type="entry name" value="PP4R3-like"/>
</dbReference>
<comment type="function">
    <text evidence="3">Regulatory subunit of serine/threonine-protein phosphatase 4.</text>
</comment>
<dbReference type="PANTHER" id="PTHR23318">
    <property type="entry name" value="ATP SYNTHASE GAMMA-RELATED"/>
    <property type="match status" value="1"/>
</dbReference>
<organism evidence="8 9">
    <name type="scientific">Fundulus heteroclitus</name>
    <name type="common">Killifish</name>
    <name type="synonym">Mummichog</name>
    <dbReference type="NCBI Taxonomy" id="8078"/>
    <lineage>
        <taxon>Eukaryota</taxon>
        <taxon>Metazoa</taxon>
        <taxon>Chordata</taxon>
        <taxon>Craniata</taxon>
        <taxon>Vertebrata</taxon>
        <taxon>Euteleostomi</taxon>
        <taxon>Actinopterygii</taxon>
        <taxon>Neopterygii</taxon>
        <taxon>Teleostei</taxon>
        <taxon>Neoteleostei</taxon>
        <taxon>Acanthomorphata</taxon>
        <taxon>Ovalentaria</taxon>
        <taxon>Atherinomorphae</taxon>
        <taxon>Cyprinodontiformes</taxon>
        <taxon>Fundulidae</taxon>
        <taxon>Fundulus</taxon>
    </lineage>
</organism>
<name>A0A3Q2UQU0_FUNHE</name>
<dbReference type="PANTHER" id="PTHR23318:SF3">
    <property type="entry name" value="SERINE_THREONINE-PROTEIN PHOSPHATASE 4 REGULATORY SUBUNIT 3A"/>
    <property type="match status" value="1"/>
</dbReference>
<feature type="domain" description="Serine/threonine-protein phosphatase 4 regulatory subunit 3-like central" evidence="6">
    <location>
        <begin position="143"/>
        <end position="633"/>
    </location>
</feature>
<evidence type="ECO:0000256" key="2">
    <source>
        <dbReference type="ARBA" id="ARBA00042013"/>
    </source>
</evidence>
<dbReference type="Ensembl" id="ENSFHET00000030610.1">
    <property type="protein sequence ID" value="ENSFHEP00000034946.1"/>
    <property type="gene ID" value="ENSFHEG00000022980.1"/>
</dbReference>
<dbReference type="Pfam" id="PF04802">
    <property type="entry name" value="PP4R3"/>
    <property type="match status" value="1"/>
</dbReference>
<feature type="compositionally biased region" description="Acidic residues" evidence="5">
    <location>
        <begin position="734"/>
        <end position="749"/>
    </location>
</feature>
<evidence type="ECO:0000259" key="7">
    <source>
        <dbReference type="Pfam" id="PF22972"/>
    </source>
</evidence>
<dbReference type="InterPro" id="IPR011993">
    <property type="entry name" value="PH-like_dom_sf"/>
</dbReference>
<comment type="similarity">
    <text evidence="1">Belongs to the SMEK family.</text>
</comment>
<proteinExistence type="inferred from homology"/>
<evidence type="ECO:0000313" key="8">
    <source>
        <dbReference type="Ensembl" id="ENSFHEP00000034946.1"/>
    </source>
</evidence>
<dbReference type="Pfam" id="PF22972">
    <property type="entry name" value="EVH1_PP4R3"/>
    <property type="match status" value="1"/>
</dbReference>
<dbReference type="GO" id="GO:0005654">
    <property type="term" value="C:nucleoplasm"/>
    <property type="evidence" value="ECO:0007669"/>
    <property type="project" value="TreeGrafter"/>
</dbReference>
<dbReference type="FunFam" id="2.30.29.30:FF:000051">
    <property type="entry name" value="Serine/threonine-protein phosphatase 4 regulatory subunit 3B"/>
    <property type="match status" value="1"/>
</dbReference>
<evidence type="ECO:0000256" key="4">
    <source>
        <dbReference type="ARBA" id="ARBA00068937"/>
    </source>
</evidence>
<feature type="region of interest" description="Disordered" evidence="5">
    <location>
        <begin position="730"/>
        <end position="764"/>
    </location>
</feature>
<dbReference type="GeneTree" id="ENSGT00390000018199"/>
<dbReference type="Gene3D" id="2.30.29.30">
    <property type="entry name" value="Pleckstrin-homology domain (PH domain)/Phosphotyrosine-binding domain (PTB)"/>
    <property type="match status" value="1"/>
</dbReference>
<evidence type="ECO:0000313" key="9">
    <source>
        <dbReference type="Proteomes" id="UP000265000"/>
    </source>
</evidence>
<dbReference type="InterPro" id="IPR016024">
    <property type="entry name" value="ARM-type_fold"/>
</dbReference>
<dbReference type="InterPro" id="IPR006887">
    <property type="entry name" value="P4R3-like_central_dom"/>
</dbReference>
<evidence type="ECO:0000259" key="6">
    <source>
        <dbReference type="Pfam" id="PF04802"/>
    </source>
</evidence>
<protein>
    <recommendedName>
        <fullName evidence="4">Serine/threonine-protein phosphatase 4 regulatory subunit 3</fullName>
    </recommendedName>
    <alternativeName>
        <fullName evidence="2">SMEK homolog 1</fullName>
    </alternativeName>
</protein>
<evidence type="ECO:0000256" key="1">
    <source>
        <dbReference type="ARBA" id="ARBA00008809"/>
    </source>
</evidence>
<dbReference type="GO" id="GO:0006974">
    <property type="term" value="P:DNA damage response"/>
    <property type="evidence" value="ECO:0007669"/>
    <property type="project" value="TreeGrafter"/>
</dbReference>
<keyword evidence="9" id="KW-1185">Reference proteome</keyword>